<name>A0A8J3IML8_9CHLR</name>
<organism evidence="2 3">
    <name type="scientific">Reticulibacter mediterranei</name>
    <dbReference type="NCBI Taxonomy" id="2778369"/>
    <lineage>
        <taxon>Bacteria</taxon>
        <taxon>Bacillati</taxon>
        <taxon>Chloroflexota</taxon>
        <taxon>Ktedonobacteria</taxon>
        <taxon>Ktedonobacterales</taxon>
        <taxon>Reticulibacteraceae</taxon>
        <taxon>Reticulibacter</taxon>
    </lineage>
</organism>
<accession>A0A8J3IML8</accession>
<proteinExistence type="predicted"/>
<comment type="caution">
    <text evidence="2">The sequence shown here is derived from an EMBL/GenBank/DDBJ whole genome shotgun (WGS) entry which is preliminary data.</text>
</comment>
<keyword evidence="3" id="KW-1185">Reference proteome</keyword>
<keyword evidence="1" id="KW-0812">Transmembrane</keyword>
<feature type="transmembrane region" description="Helical" evidence="1">
    <location>
        <begin position="7"/>
        <end position="30"/>
    </location>
</feature>
<dbReference type="InterPro" id="IPR036698">
    <property type="entry name" value="TM1070-like_sf"/>
</dbReference>
<evidence type="ECO:0000313" key="3">
    <source>
        <dbReference type="Proteomes" id="UP000597444"/>
    </source>
</evidence>
<gene>
    <name evidence="2" type="ORF">KSF_022590</name>
</gene>
<evidence type="ECO:0000313" key="2">
    <source>
        <dbReference type="EMBL" id="GHO92211.1"/>
    </source>
</evidence>
<evidence type="ECO:0000256" key="1">
    <source>
        <dbReference type="SAM" id="Phobius"/>
    </source>
</evidence>
<dbReference type="AlphaFoldDB" id="A0A8J3IML8"/>
<dbReference type="Gene3D" id="2.60.290.11">
    <property type="entry name" value="TM1070-like"/>
    <property type="match status" value="2"/>
</dbReference>
<dbReference type="Proteomes" id="UP000597444">
    <property type="component" value="Unassembled WGS sequence"/>
</dbReference>
<reference evidence="2" key="1">
    <citation type="submission" date="2020-10" db="EMBL/GenBank/DDBJ databases">
        <title>Taxonomic study of unclassified bacteria belonging to the class Ktedonobacteria.</title>
        <authorList>
            <person name="Yabe S."/>
            <person name="Wang C.M."/>
            <person name="Zheng Y."/>
            <person name="Sakai Y."/>
            <person name="Cavaletti L."/>
            <person name="Monciardini P."/>
            <person name="Donadio S."/>
        </authorList>
    </citation>
    <scope>NUCLEOTIDE SEQUENCE</scope>
    <source>
        <strain evidence="2">ID150040</strain>
    </source>
</reference>
<keyword evidence="1" id="KW-0472">Membrane</keyword>
<sequence length="500" mass="53508">MKSQHKLYFCLIGGASAFLVSAVSMILLLINPGWQGQAARLTIYAMSATKTAAPSLTPSVDEGQSLDPMGDGHLVNLSSSGAPSMQDLTVAATGASRQYYFAEGYTGKGTVEQLALTNLAAAHATITVTYYYPNALARVRTYPLAALTHKTLNINQEAGANQSVSMFVQSDQLFIAERIMSTQKNGFEAVTRSQGVAAPANSWYFAEGNTTAGWNTLLSVLNPGQQQATLTVHYLPGPGNTSTPAARDTNVYTLPSASRSTIVLNDDRPNQQFGMAITASANVVVERAEYLVHSPWSGGSAFPGITALQKTWYFATGKTADDSTEILVLSNPAPKAAHAHIRYLVTDGSTLTQDVSVPEKSRIEVRVNDLVKDAVHATEITADRAIVAERQDFFMKEMFEPQGTSSTIMGSSEAETAWYAPQVCSDKDMLAGLVLANMSAAAVQVHIILYHATGAPLAANYNLAPHQYVMVTEASIITANEEVGLVITASSPIIVEHHWQ</sequence>
<dbReference type="RefSeq" id="WP_220203060.1">
    <property type="nucleotide sequence ID" value="NZ_BNJK01000001.1"/>
</dbReference>
<dbReference type="EMBL" id="BNJK01000001">
    <property type="protein sequence ID" value="GHO92211.1"/>
    <property type="molecule type" value="Genomic_DNA"/>
</dbReference>
<keyword evidence="1" id="KW-1133">Transmembrane helix</keyword>
<protein>
    <submittedName>
        <fullName evidence="2">Uncharacterized protein</fullName>
    </submittedName>
</protein>